<evidence type="ECO:0008006" key="5">
    <source>
        <dbReference type="Google" id="ProtNLM"/>
    </source>
</evidence>
<dbReference type="AlphaFoldDB" id="A0A7I7S273"/>
<dbReference type="SUPFAM" id="SSF110087">
    <property type="entry name" value="DR1885-like metal-binding protein"/>
    <property type="match status" value="1"/>
</dbReference>
<dbReference type="InterPro" id="IPR036182">
    <property type="entry name" value="PCuAC_sf"/>
</dbReference>
<evidence type="ECO:0000256" key="1">
    <source>
        <dbReference type="SAM" id="MobiDB-lite"/>
    </source>
</evidence>
<feature type="signal peptide" evidence="2">
    <location>
        <begin position="1"/>
        <end position="26"/>
    </location>
</feature>
<dbReference type="InterPro" id="IPR007410">
    <property type="entry name" value="LpqE-like"/>
</dbReference>
<evidence type="ECO:0000313" key="3">
    <source>
        <dbReference type="EMBL" id="BBY50530.1"/>
    </source>
</evidence>
<feature type="chain" id="PRO_5039435553" description="Copper chaperone PCu(A)C" evidence="2">
    <location>
        <begin position="27"/>
        <end position="179"/>
    </location>
</feature>
<dbReference type="InterPro" id="IPR058248">
    <property type="entry name" value="Lxx211020-like"/>
</dbReference>
<gene>
    <name evidence="3" type="ORF">MARA_39980</name>
</gene>
<organism evidence="3 4">
    <name type="scientific">Mycolicibacterium arabiense</name>
    <dbReference type="NCBI Taxonomy" id="1286181"/>
    <lineage>
        <taxon>Bacteria</taxon>
        <taxon>Bacillati</taxon>
        <taxon>Actinomycetota</taxon>
        <taxon>Actinomycetes</taxon>
        <taxon>Mycobacteriales</taxon>
        <taxon>Mycobacteriaceae</taxon>
        <taxon>Mycolicibacterium</taxon>
    </lineage>
</organism>
<feature type="region of interest" description="Disordered" evidence="1">
    <location>
        <begin position="160"/>
        <end position="179"/>
    </location>
</feature>
<evidence type="ECO:0000256" key="2">
    <source>
        <dbReference type="SAM" id="SignalP"/>
    </source>
</evidence>
<dbReference type="PROSITE" id="PS51257">
    <property type="entry name" value="PROKAR_LIPOPROTEIN"/>
    <property type="match status" value="1"/>
</dbReference>
<dbReference type="KEGG" id="marz:MARA_39980"/>
<evidence type="ECO:0000313" key="4">
    <source>
        <dbReference type="Proteomes" id="UP000467428"/>
    </source>
</evidence>
<dbReference type="RefSeq" id="WP_163920049.1">
    <property type="nucleotide sequence ID" value="NZ_AP022593.1"/>
</dbReference>
<proteinExistence type="predicted"/>
<reference evidence="3 4" key="1">
    <citation type="journal article" date="2019" name="Emerg. Microbes Infect.">
        <title>Comprehensive subspecies identification of 175 nontuberculous mycobacteria species based on 7547 genomic profiles.</title>
        <authorList>
            <person name="Matsumoto Y."/>
            <person name="Kinjo T."/>
            <person name="Motooka D."/>
            <person name="Nabeya D."/>
            <person name="Jung N."/>
            <person name="Uechi K."/>
            <person name="Horii T."/>
            <person name="Iida T."/>
            <person name="Fujita J."/>
            <person name="Nakamura S."/>
        </authorList>
    </citation>
    <scope>NUCLEOTIDE SEQUENCE [LARGE SCALE GENOMIC DNA]</scope>
    <source>
        <strain evidence="3 4">JCM 18538</strain>
    </source>
</reference>
<name>A0A7I7S273_9MYCO</name>
<dbReference type="Gene3D" id="2.60.40.1890">
    <property type="entry name" value="PCu(A)C copper chaperone"/>
    <property type="match status" value="1"/>
</dbReference>
<dbReference type="PANTHER" id="PTHR36302">
    <property type="entry name" value="BLR7088 PROTEIN"/>
    <property type="match status" value="1"/>
</dbReference>
<dbReference type="Pfam" id="PF04314">
    <property type="entry name" value="PCuAC"/>
    <property type="match status" value="1"/>
</dbReference>
<dbReference type="EMBL" id="AP022593">
    <property type="protein sequence ID" value="BBY50530.1"/>
    <property type="molecule type" value="Genomic_DNA"/>
</dbReference>
<dbReference type="Proteomes" id="UP000467428">
    <property type="component" value="Chromosome"/>
</dbReference>
<keyword evidence="4" id="KW-1185">Reference proteome</keyword>
<dbReference type="PANTHER" id="PTHR36302:SF1">
    <property type="entry name" value="COPPER CHAPERONE PCU(A)C"/>
    <property type="match status" value="1"/>
</dbReference>
<protein>
    <recommendedName>
        <fullName evidence="5">Copper chaperone PCu(A)C</fullName>
    </recommendedName>
</protein>
<geneLocation type="plasmid" evidence="4">
    <name>pjcm18538 dna</name>
</geneLocation>
<sequence length="179" mass="18441">MTTKHPQRSRVLAGGALLVATLLASACTSPEQHTESMAQDVTMTNQWASAADSGMTAVFGTFTNAGHHDARIVGGESAVAGHVEVHEVVPDAAGSKTMRPKDGGLTVPAGQAHDLVPGGDHLMLMDLKQPLRPGDDVAVTVLFDDGSTLPVTAQVRDFAGGNEEYTPAGGGAEARHDHG</sequence>
<accession>A0A7I7S273</accession>
<keyword evidence="2" id="KW-0732">Signal</keyword>